<feature type="transmembrane region" description="Helical" evidence="1">
    <location>
        <begin position="49"/>
        <end position="72"/>
    </location>
</feature>
<dbReference type="AlphaFoldDB" id="A0AAU8UIH5"/>
<dbReference type="KEGG" id="cure:CUREO_1633"/>
<organism evidence="2 3">
    <name type="scientific">Campylobacter ureolyticus RIGS 9880</name>
    <dbReference type="NCBI Taxonomy" id="1032069"/>
    <lineage>
        <taxon>Bacteria</taxon>
        <taxon>Pseudomonadati</taxon>
        <taxon>Campylobacterota</taxon>
        <taxon>Epsilonproteobacteria</taxon>
        <taxon>Campylobacterales</taxon>
        <taxon>Campylobacteraceae</taxon>
        <taxon>Campylobacter</taxon>
    </lineage>
</organism>
<sequence length="82" mass="9832">MKKREVKLFNSPLKIFMWVFFVVNLLGFGVNFILYFFNKPNRVETLLNADFFFIAMAIICYIAFNLILYLIIKIHFLLSKKE</sequence>
<keyword evidence="1" id="KW-0812">Transmembrane</keyword>
<reference evidence="2 3" key="1">
    <citation type="journal article" date="2015" name="Genome Announc.">
        <title>Complete Genome Sequence of the Campylobacter ureolyticus Clinical Isolate RIGS 9880.</title>
        <authorList>
            <person name="Miller W.G."/>
            <person name="Yee E."/>
            <person name="On S.L."/>
            <person name="Andersen L.P."/>
            <person name="Bono J.L."/>
        </authorList>
    </citation>
    <scope>NUCLEOTIDE SEQUENCE [LARGE SCALE GENOMIC DNA]</scope>
    <source>
        <strain evidence="2 3">RIGS 9880</strain>
    </source>
</reference>
<proteinExistence type="predicted"/>
<keyword evidence="1" id="KW-1133">Transmembrane helix</keyword>
<dbReference type="Proteomes" id="UP000063971">
    <property type="component" value="Chromosome"/>
</dbReference>
<accession>A0AAU8UIH5</accession>
<gene>
    <name evidence="2" type="ORF">CUREO_1633</name>
</gene>
<name>A0AAU8UIH5_9BACT</name>
<dbReference type="EMBL" id="CP012195">
    <property type="protein sequence ID" value="AKT91439.1"/>
    <property type="molecule type" value="Genomic_DNA"/>
</dbReference>
<evidence type="ECO:0000313" key="2">
    <source>
        <dbReference type="EMBL" id="AKT91439.1"/>
    </source>
</evidence>
<protein>
    <submittedName>
        <fullName evidence="2">Membrane protein</fullName>
    </submittedName>
</protein>
<feature type="transmembrane region" description="Helical" evidence="1">
    <location>
        <begin position="15"/>
        <end position="37"/>
    </location>
</feature>
<keyword evidence="1" id="KW-0472">Membrane</keyword>
<evidence type="ECO:0000256" key="1">
    <source>
        <dbReference type="SAM" id="Phobius"/>
    </source>
</evidence>
<evidence type="ECO:0000313" key="3">
    <source>
        <dbReference type="Proteomes" id="UP000063971"/>
    </source>
</evidence>